<reference evidence="1 2" key="1">
    <citation type="submission" date="2017-06" db="EMBL/GenBank/DDBJ databases">
        <authorList>
            <person name="Kim H.J."/>
            <person name="Triplett B.A."/>
        </authorList>
    </citation>
    <scope>NUCLEOTIDE SEQUENCE [LARGE SCALE GENOMIC DNA]</scope>
</reference>
<protein>
    <submittedName>
        <fullName evidence="1">Uncharacterized protein</fullName>
    </submittedName>
</protein>
<evidence type="ECO:0000313" key="2">
    <source>
        <dbReference type="Proteomes" id="UP000224362"/>
    </source>
</evidence>
<dbReference type="EMBL" id="MF285619">
    <property type="protein sequence ID" value="ASZ78797.1"/>
    <property type="molecule type" value="Genomic_DNA"/>
</dbReference>
<sequence length="65" mass="7070">MELILLVLLLAVGALFTLVIPTNHARDTNGVVGETLSGLGGFIRLEPHDFGLWETRTRVALSNKI</sequence>
<name>A0A249Y297_9CAUD</name>
<accession>A0A249Y297</accession>
<organism evidence="1 2">
    <name type="scientific">Serratia phage 2050H1</name>
    <dbReference type="NCBI Taxonomy" id="2024250"/>
    <lineage>
        <taxon>Viruses</taxon>
        <taxon>Duplodnaviria</taxon>
        <taxon>Heunggongvirae</taxon>
        <taxon>Uroviricota</taxon>
        <taxon>Caudoviricetes</taxon>
        <taxon>Pantevenvirales</taxon>
        <taxon>Ackermannviridae</taxon>
        <taxon>Miltonvirus</taxon>
        <taxon>Miltonvirus MAM1</taxon>
    </lineage>
</organism>
<proteinExistence type="predicted"/>
<evidence type="ECO:0000313" key="1">
    <source>
        <dbReference type="EMBL" id="ASZ78797.1"/>
    </source>
</evidence>
<gene>
    <name evidence="1" type="ORF">2050H1_031</name>
</gene>
<dbReference type="Proteomes" id="UP000224362">
    <property type="component" value="Segment"/>
</dbReference>